<dbReference type="RefSeq" id="WP_116224018.1">
    <property type="nucleotide sequence ID" value="NZ_AP018437.1"/>
</dbReference>
<feature type="active site" description="Proton donor" evidence="10 12">
    <location>
        <position position="175"/>
    </location>
</feature>
<dbReference type="NCBIfam" id="TIGR01163">
    <property type="entry name" value="rpe"/>
    <property type="match status" value="1"/>
</dbReference>
<feature type="binding site" evidence="10 14">
    <location>
        <position position="66"/>
    </location>
    <ligand>
        <name>substrate</name>
    </ligand>
</feature>
<evidence type="ECO:0000256" key="10">
    <source>
        <dbReference type="HAMAP-Rule" id="MF_02227"/>
    </source>
</evidence>
<dbReference type="GO" id="GO:0006098">
    <property type="term" value="P:pentose-phosphate shunt"/>
    <property type="evidence" value="ECO:0007669"/>
    <property type="project" value="UniProtKB-UniRule"/>
</dbReference>
<keyword evidence="8 10" id="KW-0479">Metal-binding</keyword>
<evidence type="ECO:0000256" key="8">
    <source>
        <dbReference type="ARBA" id="ARBA00022723"/>
    </source>
</evidence>
<comment type="cofactor">
    <cofactor evidence="10 13">
        <name>a divalent metal cation</name>
        <dbReference type="ChEBI" id="CHEBI:60240"/>
    </cofactor>
    <text evidence="10 13">Binds 1 divalent metal cation per subunit.</text>
</comment>
<dbReference type="PROSITE" id="PS01085">
    <property type="entry name" value="RIBUL_P_3_EPIMER_1"/>
    <property type="match status" value="1"/>
</dbReference>
<dbReference type="GO" id="GO:0004750">
    <property type="term" value="F:D-ribulose-phosphate 3-epimerase activity"/>
    <property type="evidence" value="ECO:0007669"/>
    <property type="project" value="UniProtKB-UniRule"/>
</dbReference>
<dbReference type="InterPro" id="IPR026019">
    <property type="entry name" value="Ribul_P_3_epim"/>
</dbReference>
<dbReference type="InterPro" id="IPR000056">
    <property type="entry name" value="Ribul_P_3_epim-like"/>
</dbReference>
<dbReference type="FunFam" id="3.20.20.70:FF:000004">
    <property type="entry name" value="Ribulose-phosphate 3-epimerase"/>
    <property type="match status" value="1"/>
</dbReference>
<comment type="cofactor">
    <cofactor evidence="5">
        <name>Fe(2+)</name>
        <dbReference type="ChEBI" id="CHEBI:29033"/>
    </cofactor>
</comment>
<name>A0A347ZTD0_9CHLR</name>
<dbReference type="PIRSF" id="PIRSF001461">
    <property type="entry name" value="RPE"/>
    <property type="match status" value="1"/>
</dbReference>
<dbReference type="Proteomes" id="UP000256388">
    <property type="component" value="Unassembled WGS sequence"/>
</dbReference>
<feature type="binding site" evidence="10">
    <location>
        <begin position="175"/>
        <end position="177"/>
    </location>
    <ligand>
        <name>substrate</name>
    </ligand>
</feature>
<keyword evidence="10 11" id="KW-0119">Carbohydrate metabolism</keyword>
<organism evidence="15 16">
    <name type="scientific">Pelolinea submarina</name>
    <dbReference type="NCBI Taxonomy" id="913107"/>
    <lineage>
        <taxon>Bacteria</taxon>
        <taxon>Bacillati</taxon>
        <taxon>Chloroflexota</taxon>
        <taxon>Anaerolineae</taxon>
        <taxon>Anaerolineales</taxon>
        <taxon>Anaerolineaceae</taxon>
        <taxon>Pelolinea</taxon>
    </lineage>
</organism>
<dbReference type="EC" id="5.1.3.1" evidence="7 10"/>
<dbReference type="SUPFAM" id="SSF51366">
    <property type="entry name" value="Ribulose-phoshate binding barrel"/>
    <property type="match status" value="1"/>
</dbReference>
<dbReference type="GO" id="GO:0005737">
    <property type="term" value="C:cytoplasm"/>
    <property type="evidence" value="ECO:0007669"/>
    <property type="project" value="UniProtKB-ARBA"/>
</dbReference>
<comment type="cofactor">
    <cofactor evidence="2">
        <name>Mn(2+)</name>
        <dbReference type="ChEBI" id="CHEBI:29035"/>
    </cofactor>
</comment>
<evidence type="ECO:0000256" key="14">
    <source>
        <dbReference type="PIRSR" id="PIRSR001461-3"/>
    </source>
</evidence>
<evidence type="ECO:0000256" key="13">
    <source>
        <dbReference type="PIRSR" id="PIRSR001461-2"/>
    </source>
</evidence>
<evidence type="ECO:0000256" key="12">
    <source>
        <dbReference type="PIRSR" id="PIRSR001461-1"/>
    </source>
</evidence>
<feature type="binding site" evidence="10 13">
    <location>
        <position position="66"/>
    </location>
    <ligand>
        <name>a divalent metal cation</name>
        <dbReference type="ChEBI" id="CHEBI:60240"/>
    </ligand>
</feature>
<keyword evidence="13" id="KW-0862">Zinc</keyword>
<evidence type="ECO:0000313" key="15">
    <source>
        <dbReference type="EMBL" id="REG10864.1"/>
    </source>
</evidence>
<evidence type="ECO:0000256" key="1">
    <source>
        <dbReference type="ARBA" id="ARBA00001782"/>
    </source>
</evidence>
<comment type="catalytic activity">
    <reaction evidence="1 10 11">
        <text>D-ribulose 5-phosphate = D-xylulose 5-phosphate</text>
        <dbReference type="Rhea" id="RHEA:13677"/>
        <dbReference type="ChEBI" id="CHEBI:57737"/>
        <dbReference type="ChEBI" id="CHEBI:58121"/>
        <dbReference type="EC" id="5.1.3.1"/>
    </reaction>
</comment>
<reference evidence="15 16" key="1">
    <citation type="submission" date="2018-08" db="EMBL/GenBank/DDBJ databases">
        <title>Genomic Encyclopedia of Type Strains, Phase IV (KMG-IV): sequencing the most valuable type-strain genomes for metagenomic binning, comparative biology and taxonomic classification.</title>
        <authorList>
            <person name="Goeker M."/>
        </authorList>
    </citation>
    <scope>NUCLEOTIDE SEQUENCE [LARGE SCALE GENOMIC DNA]</scope>
    <source>
        <strain evidence="15 16">DSM 23923</strain>
    </source>
</reference>
<evidence type="ECO:0000313" key="16">
    <source>
        <dbReference type="Proteomes" id="UP000256388"/>
    </source>
</evidence>
<proteinExistence type="inferred from homology"/>
<dbReference type="OrthoDB" id="1645589at2"/>
<evidence type="ECO:0000256" key="9">
    <source>
        <dbReference type="ARBA" id="ARBA00023235"/>
    </source>
</evidence>
<dbReference type="InterPro" id="IPR013785">
    <property type="entry name" value="Aldolase_TIM"/>
</dbReference>
<dbReference type="CDD" id="cd00429">
    <property type="entry name" value="RPE"/>
    <property type="match status" value="1"/>
</dbReference>
<gene>
    <name evidence="10" type="primary">rpe</name>
    <name evidence="15" type="ORF">DFR64_0731</name>
</gene>
<keyword evidence="9 10" id="KW-0413">Isomerase</keyword>
<feature type="binding site" evidence="14">
    <location>
        <position position="177"/>
    </location>
    <ligand>
        <name>substrate</name>
    </ligand>
</feature>
<dbReference type="HAMAP" id="MF_02227">
    <property type="entry name" value="RPE"/>
    <property type="match status" value="1"/>
</dbReference>
<keyword evidence="16" id="KW-1185">Reference proteome</keyword>
<dbReference type="EMBL" id="QUMS01000001">
    <property type="protein sequence ID" value="REG10864.1"/>
    <property type="molecule type" value="Genomic_DNA"/>
</dbReference>
<comment type="pathway">
    <text evidence="10">Carbohydrate degradation.</text>
</comment>
<dbReference type="GO" id="GO:0019323">
    <property type="term" value="P:pentose catabolic process"/>
    <property type="evidence" value="ECO:0007669"/>
    <property type="project" value="UniProtKB-UniRule"/>
</dbReference>
<keyword evidence="13" id="KW-0464">Manganese</keyword>
<comment type="similarity">
    <text evidence="6 10 11">Belongs to the ribulose-phosphate 3-epimerase family.</text>
</comment>
<dbReference type="GO" id="GO:0046872">
    <property type="term" value="F:metal ion binding"/>
    <property type="evidence" value="ECO:0007669"/>
    <property type="project" value="UniProtKB-UniRule"/>
</dbReference>
<comment type="function">
    <text evidence="10">Catalyzes the reversible epimerization of D-ribulose 5-phosphate to D-xylulose 5-phosphate.</text>
</comment>
<feature type="binding site" evidence="10 14">
    <location>
        <begin position="142"/>
        <end position="145"/>
    </location>
    <ligand>
        <name>substrate</name>
    </ligand>
</feature>
<feature type="binding site" evidence="10 13">
    <location>
        <position position="33"/>
    </location>
    <ligand>
        <name>a divalent metal cation</name>
        <dbReference type="ChEBI" id="CHEBI:60240"/>
    </ligand>
</feature>
<comment type="caution">
    <text evidence="15">The sequence shown here is derived from an EMBL/GenBank/DDBJ whole genome shotgun (WGS) entry which is preliminary data.</text>
</comment>
<evidence type="ECO:0000256" key="6">
    <source>
        <dbReference type="ARBA" id="ARBA00009541"/>
    </source>
</evidence>
<feature type="binding site" evidence="10 13">
    <location>
        <position position="35"/>
    </location>
    <ligand>
        <name>a divalent metal cation</name>
        <dbReference type="ChEBI" id="CHEBI:60240"/>
    </ligand>
</feature>
<protein>
    <recommendedName>
        <fullName evidence="7 10">Ribulose-phosphate 3-epimerase</fullName>
        <ecNumber evidence="7 10">5.1.3.1</ecNumber>
    </recommendedName>
</protein>
<evidence type="ECO:0000256" key="3">
    <source>
        <dbReference type="ARBA" id="ARBA00001941"/>
    </source>
</evidence>
<dbReference type="Pfam" id="PF00834">
    <property type="entry name" value="Ribul_P_3_epim"/>
    <property type="match status" value="1"/>
</dbReference>
<comment type="cofactor">
    <cofactor evidence="4">
        <name>Zn(2+)</name>
        <dbReference type="ChEBI" id="CHEBI:29105"/>
    </cofactor>
</comment>
<feature type="binding site" evidence="10 13">
    <location>
        <position position="175"/>
    </location>
    <ligand>
        <name>a divalent metal cation</name>
        <dbReference type="ChEBI" id="CHEBI:60240"/>
    </ligand>
</feature>
<dbReference type="Gene3D" id="3.20.20.70">
    <property type="entry name" value="Aldolase class I"/>
    <property type="match status" value="1"/>
</dbReference>
<dbReference type="AlphaFoldDB" id="A0A347ZTD0"/>
<dbReference type="NCBIfam" id="NF004076">
    <property type="entry name" value="PRK05581.1-4"/>
    <property type="match status" value="1"/>
</dbReference>
<dbReference type="InterPro" id="IPR011060">
    <property type="entry name" value="RibuloseP-bd_barrel"/>
</dbReference>
<comment type="cofactor">
    <cofactor evidence="3">
        <name>Co(2+)</name>
        <dbReference type="ChEBI" id="CHEBI:48828"/>
    </cofactor>
</comment>
<accession>A0A347ZTD0</accession>
<evidence type="ECO:0000256" key="4">
    <source>
        <dbReference type="ARBA" id="ARBA00001947"/>
    </source>
</evidence>
<evidence type="ECO:0000256" key="5">
    <source>
        <dbReference type="ARBA" id="ARBA00001954"/>
    </source>
</evidence>
<dbReference type="PROSITE" id="PS01086">
    <property type="entry name" value="RIBUL_P_3_EPIMER_2"/>
    <property type="match status" value="1"/>
</dbReference>
<evidence type="ECO:0000256" key="2">
    <source>
        <dbReference type="ARBA" id="ARBA00001936"/>
    </source>
</evidence>
<keyword evidence="13" id="KW-0170">Cobalt</keyword>
<dbReference type="PANTHER" id="PTHR11749">
    <property type="entry name" value="RIBULOSE-5-PHOSPHATE-3-EPIMERASE"/>
    <property type="match status" value="1"/>
</dbReference>
<evidence type="ECO:0000256" key="11">
    <source>
        <dbReference type="PIRNR" id="PIRNR001461"/>
    </source>
</evidence>
<evidence type="ECO:0000256" key="7">
    <source>
        <dbReference type="ARBA" id="ARBA00013188"/>
    </source>
</evidence>
<feature type="active site" description="Proton acceptor" evidence="10 12">
    <location>
        <position position="35"/>
    </location>
</feature>
<feature type="binding site" evidence="10 14">
    <location>
        <position position="8"/>
    </location>
    <ligand>
        <name>substrate</name>
    </ligand>
</feature>
<feature type="binding site" evidence="10 14">
    <location>
        <begin position="197"/>
        <end position="198"/>
    </location>
    <ligand>
        <name>substrate</name>
    </ligand>
</feature>
<sequence length="216" mass="23339">MKKMISASILNADFSCLESQIQAAEKAGVDWIHLDIMDGHFVPNISFGPQIAAMVRKMTSLPIDTHLMISNPDQFIAAFSDAGADYISVHVENNPHIHRTIQNILKNGKHAGIVLNPGTPVQAIYPVLHMVSYVLIMSVNPGFGGQSFLPESLDKISELSAKIKAEKRDVLIEVDGGINAETLPLAAKAGAEIFVVGSYIFTNPQGIPHAMQTLKA</sequence>